<dbReference type="SUPFAM" id="SSF160424">
    <property type="entry name" value="BH3703-like"/>
    <property type="match status" value="1"/>
</dbReference>
<evidence type="ECO:0000313" key="1">
    <source>
        <dbReference type="EMBL" id="PRY43689.1"/>
    </source>
</evidence>
<dbReference type="RefSeq" id="WP_106187229.1">
    <property type="nucleotide sequence ID" value="NZ_PVTF01000003.1"/>
</dbReference>
<dbReference type="AlphaFoldDB" id="A0A2T0TDE6"/>
<organism evidence="1 2">
    <name type="scientific">Umezawaea tangerina</name>
    <dbReference type="NCBI Taxonomy" id="84725"/>
    <lineage>
        <taxon>Bacteria</taxon>
        <taxon>Bacillati</taxon>
        <taxon>Actinomycetota</taxon>
        <taxon>Actinomycetes</taxon>
        <taxon>Pseudonocardiales</taxon>
        <taxon>Pseudonocardiaceae</taxon>
        <taxon>Umezawaea</taxon>
    </lineage>
</organism>
<gene>
    <name evidence="1" type="ORF">CLV43_103436</name>
</gene>
<name>A0A2T0TDE6_9PSEU</name>
<dbReference type="EMBL" id="PVTF01000003">
    <property type="protein sequence ID" value="PRY43689.1"/>
    <property type="molecule type" value="Genomic_DNA"/>
</dbReference>
<evidence type="ECO:0000313" key="2">
    <source>
        <dbReference type="Proteomes" id="UP000239494"/>
    </source>
</evidence>
<sequence>MTTTQPSGRPTSEPDDRGEELMQRIGAMLLEVAPEGWRRIDLLVKLNVKVHDFELAVYLEDGGTAEVVPWEGITKLFAELRQLGYVAGRGTWFAARLTLDAPGRLDISYNMDHDPLWEPPIPAEFWARDLEVFPRDDAFIPDWLRARLDEAGDEEQKA</sequence>
<protein>
    <submittedName>
        <fullName evidence="1">Uncharacterized protein</fullName>
    </submittedName>
</protein>
<dbReference type="OrthoDB" id="6957847at2"/>
<dbReference type="Proteomes" id="UP000239494">
    <property type="component" value="Unassembled WGS sequence"/>
</dbReference>
<reference evidence="1 2" key="1">
    <citation type="submission" date="2018-03" db="EMBL/GenBank/DDBJ databases">
        <title>Genomic Encyclopedia of Archaeal and Bacterial Type Strains, Phase II (KMG-II): from individual species to whole genera.</title>
        <authorList>
            <person name="Goeker M."/>
        </authorList>
    </citation>
    <scope>NUCLEOTIDE SEQUENCE [LARGE SCALE GENOMIC DNA]</scope>
    <source>
        <strain evidence="1 2">DSM 44720</strain>
    </source>
</reference>
<keyword evidence="2" id="KW-1185">Reference proteome</keyword>
<proteinExistence type="predicted"/>
<dbReference type="InterPro" id="IPR036170">
    <property type="entry name" value="YezG-like_sf"/>
</dbReference>
<comment type="caution">
    <text evidence="1">The sequence shown here is derived from an EMBL/GenBank/DDBJ whole genome shotgun (WGS) entry which is preliminary data.</text>
</comment>
<accession>A0A2T0TDE6</accession>